<feature type="compositionally biased region" description="Polar residues" evidence="23">
    <location>
        <begin position="49"/>
        <end position="61"/>
    </location>
</feature>
<feature type="region of interest" description="Disordered" evidence="23">
    <location>
        <begin position="563"/>
        <end position="652"/>
    </location>
</feature>
<evidence type="ECO:0000256" key="1">
    <source>
        <dbReference type="ARBA" id="ARBA00004123"/>
    </source>
</evidence>
<dbReference type="FunFam" id="3.30.70.330:FF:000105">
    <property type="entry name" value="HIV Tat-specific factor 1 homolog"/>
    <property type="match status" value="1"/>
</dbReference>
<evidence type="ECO:0000256" key="22">
    <source>
        <dbReference type="PROSITE-ProRule" id="PRU00176"/>
    </source>
</evidence>
<dbReference type="GO" id="GO:0000398">
    <property type="term" value="P:mRNA splicing, via spliceosome"/>
    <property type="evidence" value="ECO:0007669"/>
    <property type="project" value="InterPro"/>
</dbReference>
<evidence type="ECO:0000256" key="17">
    <source>
        <dbReference type="ARBA" id="ARBA00023187"/>
    </source>
</evidence>
<sequence>MTDSAESTTTPTTEAAPISAASADDDDDNITDPTLPPLDDTHSSDPVRENSTTTSGDSDLATSIADMSESPQKSDTLLTDSENTNNENRVIEMESASNPAPTKSSDEPPSVKVDEPESCAKNDNEDHSEDKHAKHVSYDEQGEAIYTDPETKYRYKWSKAKNEWVPFDSEHYRWCEKSEKWIPKENPKETEHYRWCEETNQWIPKQQISEEGSVYSNEEGVHHYRDKEGMVHFWDEEKKAWFPKVDDDFMARYQLNYGFGNDSASGNENVEGSTNEEEPPEVPEQEPLPEEQVTQPQGKKRKGPPEPPKWFELKPEHNTKVYVSNLPLDITEEEFGELMSKCGMVLKDPRTNKLKLKLYRDSNGALKGDGLCHYIKIESVELALNILDNYDIRGHKIRVQQAEFQLKGEYNPALKPKVKKKEKEKIRKMQEALFDWRPEKMRGERSKHERIVIIKNLFEPELFDREVHLLLEYQNDLREECNKCGTCRRVVLFDRHPEGVAQITMSDPEEADLVVKLMNGRFFGKRKLTAEIWDGRTKFRIAETEADVNKRLGNWEKYLEKEEAATGPGQAKKQSSETVPSTAAEATPPEVESAPQEDAGKPQITAVEPDNADTNLPGDDVEPPAKPQLPAANDNLEVGDDDDDDSSQVEAN</sequence>
<evidence type="ECO:0000256" key="7">
    <source>
        <dbReference type="ARBA" id="ARBA00022664"/>
    </source>
</evidence>
<dbReference type="InterPro" id="IPR000504">
    <property type="entry name" value="RRM_dom"/>
</dbReference>
<feature type="compositionally biased region" description="Acidic residues" evidence="23">
    <location>
        <begin position="637"/>
        <end position="652"/>
    </location>
</feature>
<dbReference type="CDD" id="cd12281">
    <property type="entry name" value="RRM1_TatSF1_like"/>
    <property type="match status" value="1"/>
</dbReference>
<keyword evidence="5" id="KW-1017">Isopeptide bond</keyword>
<evidence type="ECO:0000256" key="16">
    <source>
        <dbReference type="ARBA" id="ARBA00023163"/>
    </source>
</evidence>
<dbReference type="InterPro" id="IPR034392">
    <property type="entry name" value="TatSF1-like_RRM1"/>
</dbReference>
<feature type="compositionally biased region" description="Basic and acidic residues" evidence="23">
    <location>
        <begin position="112"/>
        <end position="138"/>
    </location>
</feature>
<dbReference type="FunFam" id="3.30.70.330:FF:000202">
    <property type="entry name" value="HIV Tat-specific factor 1"/>
    <property type="match status" value="1"/>
</dbReference>
<feature type="compositionally biased region" description="Polar residues" evidence="23">
    <location>
        <begin position="572"/>
        <end position="581"/>
    </location>
</feature>
<dbReference type="SMART" id="SM00360">
    <property type="entry name" value="RRM"/>
    <property type="match status" value="2"/>
</dbReference>
<evidence type="ECO:0000256" key="9">
    <source>
        <dbReference type="ARBA" id="ARBA00022737"/>
    </source>
</evidence>
<keyword evidence="16" id="KW-0804">Transcription</keyword>
<keyword evidence="17" id="KW-0508">mRNA splicing</keyword>
<evidence type="ECO:0000256" key="15">
    <source>
        <dbReference type="ARBA" id="ARBA00023159"/>
    </source>
</evidence>
<dbReference type="VEuPathDB" id="VectorBase:AAEL025258"/>
<keyword evidence="7" id="KW-0507">mRNA processing</keyword>
<keyword evidence="8" id="KW-0747">Spliceosome</keyword>
<feature type="compositionally biased region" description="Acidic residues" evidence="23">
    <location>
        <begin position="274"/>
        <end position="289"/>
    </location>
</feature>
<comment type="subunit">
    <text evidence="20">Component of the 17S U2 SnRNP complex, a ribonucleoprotein complex that contains small nuclear RNA (snRNA) U2 and a number of specific proteins. Within the 17S U2 SnRNP complex, interacts (via UHM region) directly with SF3B1. Component of a complex which is at least composed of HTATSF1/Tat-SF1, the P-TEFb complex components CDK9 and CCNT1, RNA polymerase II, SUPT5H, and NCL/nucleolin. Interacts with GTF2F2/RAP30 and POLR2A. Interacts with TCERG1/CA150. Interacts with (poly-ADP-ribosylated) RPA1; promoting HTATSF1 recruitment to DNA damage sites. Interacts (when phosphorylated) with TOPBP1; promoting recruitment of TOPBP1 to DNA damage sites during S-phase.</text>
</comment>
<dbReference type="AlphaFoldDB" id="A0A0P6IUZ6"/>
<dbReference type="InterPro" id="IPR034393">
    <property type="entry name" value="TatSF1-like"/>
</dbReference>
<evidence type="ECO:0000256" key="18">
    <source>
        <dbReference type="ARBA" id="ARBA00023204"/>
    </source>
</evidence>
<feature type="compositionally biased region" description="Polar residues" evidence="23">
    <location>
        <begin position="262"/>
        <end position="273"/>
    </location>
</feature>
<keyword evidence="10" id="KW-0227">DNA damage</keyword>
<accession>A0A0P6IUZ6</accession>
<evidence type="ECO:0000256" key="3">
    <source>
        <dbReference type="ARBA" id="ARBA00007747"/>
    </source>
</evidence>
<keyword evidence="25" id="KW-0251">Elongation factor</keyword>
<dbReference type="Pfam" id="PF00076">
    <property type="entry name" value="RRM_1"/>
    <property type="match status" value="1"/>
</dbReference>
<dbReference type="PROSITE" id="PS50102">
    <property type="entry name" value="RRM"/>
    <property type="match status" value="1"/>
</dbReference>
<dbReference type="CDD" id="cd12282">
    <property type="entry name" value="RRM2_TatSF1_like"/>
    <property type="match status" value="1"/>
</dbReference>
<dbReference type="PANTHER" id="PTHR15608:SF0">
    <property type="entry name" value="HIV TAT-SPECIFIC FACTOR 1"/>
    <property type="match status" value="1"/>
</dbReference>
<evidence type="ECO:0000256" key="21">
    <source>
        <dbReference type="ARBA" id="ARBA00073773"/>
    </source>
</evidence>
<feature type="region of interest" description="Disordered" evidence="23">
    <location>
        <begin position="1"/>
        <end position="143"/>
    </location>
</feature>
<protein>
    <recommendedName>
        <fullName evidence="21">17S U2 SnRNP complex component HTATSF1</fullName>
    </recommendedName>
</protein>
<evidence type="ECO:0000256" key="2">
    <source>
        <dbReference type="ARBA" id="ARBA00004286"/>
    </source>
</evidence>
<evidence type="ECO:0000256" key="12">
    <source>
        <dbReference type="ARBA" id="ARBA00022884"/>
    </source>
</evidence>
<keyword evidence="19" id="KW-0539">Nucleus</keyword>
<name>A0A0P6IUZ6_AEDAE</name>
<reference evidence="25" key="1">
    <citation type="journal article" date="2016" name="PLoS ONE">
        <title>A Deep Insight into the Sialome of Male and Female Aedes aegypti Mosquitoes.</title>
        <authorList>
            <person name="Ribeiro J.M."/>
            <person name="Martin-Martin I."/>
            <person name="Arca B."/>
            <person name="Calvo E."/>
        </authorList>
    </citation>
    <scope>NUCLEOTIDE SEQUENCE</scope>
    <source>
        <strain evidence="25">Liverpool</strain>
        <tissue evidence="25">Salivary glands</tissue>
    </source>
</reference>
<evidence type="ECO:0000256" key="20">
    <source>
        <dbReference type="ARBA" id="ARBA00062124"/>
    </source>
</evidence>
<proteinExistence type="evidence at transcript level"/>
<dbReference type="Gene3D" id="3.30.70.330">
    <property type="match status" value="2"/>
</dbReference>
<organism evidence="25">
    <name type="scientific">Aedes aegypti</name>
    <name type="common">Yellowfever mosquito</name>
    <name type="synonym">Culex aegypti</name>
    <dbReference type="NCBI Taxonomy" id="7159"/>
    <lineage>
        <taxon>Eukaryota</taxon>
        <taxon>Metazoa</taxon>
        <taxon>Ecdysozoa</taxon>
        <taxon>Arthropoda</taxon>
        <taxon>Hexapoda</taxon>
        <taxon>Insecta</taxon>
        <taxon>Pterygota</taxon>
        <taxon>Neoptera</taxon>
        <taxon>Endopterygota</taxon>
        <taxon>Diptera</taxon>
        <taxon>Nematocera</taxon>
        <taxon>Culicoidea</taxon>
        <taxon>Culicidae</taxon>
        <taxon>Culicinae</taxon>
        <taxon>Aedini</taxon>
        <taxon>Aedes</taxon>
        <taxon>Stegomyia</taxon>
    </lineage>
</organism>
<evidence type="ECO:0000256" key="11">
    <source>
        <dbReference type="ARBA" id="ARBA00022843"/>
    </source>
</evidence>
<keyword evidence="25" id="KW-0648">Protein biosynthesis</keyword>
<keyword evidence="4" id="KW-0158">Chromosome</keyword>
<comment type="similarity">
    <text evidence="3">Belongs to the HTATSF1 family.</text>
</comment>
<dbReference type="GO" id="GO:0003746">
    <property type="term" value="F:translation elongation factor activity"/>
    <property type="evidence" value="ECO:0007669"/>
    <property type="project" value="UniProtKB-KW"/>
</dbReference>
<keyword evidence="9" id="KW-0677">Repeat</keyword>
<keyword evidence="18" id="KW-0234">DNA repair</keyword>
<dbReference type="GO" id="GO:0005686">
    <property type="term" value="C:U2 snRNP"/>
    <property type="evidence" value="ECO:0007669"/>
    <property type="project" value="TreeGrafter"/>
</dbReference>
<evidence type="ECO:0000256" key="4">
    <source>
        <dbReference type="ARBA" id="ARBA00022454"/>
    </source>
</evidence>
<feature type="compositionally biased region" description="Polar residues" evidence="23">
    <location>
        <begin position="69"/>
        <end position="88"/>
    </location>
</feature>
<dbReference type="GO" id="GO:0005694">
    <property type="term" value="C:chromosome"/>
    <property type="evidence" value="ECO:0007669"/>
    <property type="project" value="UniProtKB-SubCell"/>
</dbReference>
<dbReference type="EMBL" id="GDUN01000945">
    <property type="protein sequence ID" value="JAN94974.1"/>
    <property type="molecule type" value="mRNA"/>
</dbReference>
<feature type="domain" description="RRM" evidence="24">
    <location>
        <begin position="319"/>
        <end position="404"/>
    </location>
</feature>
<evidence type="ECO:0000256" key="8">
    <source>
        <dbReference type="ARBA" id="ARBA00022728"/>
    </source>
</evidence>
<evidence type="ECO:0000259" key="24">
    <source>
        <dbReference type="PROSITE" id="PS50102"/>
    </source>
</evidence>
<dbReference type="GO" id="GO:0006281">
    <property type="term" value="P:DNA repair"/>
    <property type="evidence" value="ECO:0007669"/>
    <property type="project" value="UniProtKB-KW"/>
</dbReference>
<evidence type="ECO:0000256" key="19">
    <source>
        <dbReference type="ARBA" id="ARBA00023242"/>
    </source>
</evidence>
<keyword evidence="13" id="KW-0007">Acetylation</keyword>
<keyword evidence="15" id="KW-0010">Activator</keyword>
<feature type="compositionally biased region" description="Low complexity" evidence="23">
    <location>
        <begin position="1"/>
        <end position="22"/>
    </location>
</feature>
<evidence type="ECO:0000256" key="14">
    <source>
        <dbReference type="ARBA" id="ARBA00023015"/>
    </source>
</evidence>
<keyword evidence="12 22" id="KW-0694">RNA-binding</keyword>
<evidence type="ECO:0000256" key="5">
    <source>
        <dbReference type="ARBA" id="ARBA00022499"/>
    </source>
</evidence>
<keyword evidence="14" id="KW-0805">Transcription regulation</keyword>
<feature type="region of interest" description="Disordered" evidence="23">
    <location>
        <begin position="260"/>
        <end position="313"/>
    </location>
</feature>
<evidence type="ECO:0000256" key="13">
    <source>
        <dbReference type="ARBA" id="ARBA00022990"/>
    </source>
</evidence>
<dbReference type="GO" id="GO:0005684">
    <property type="term" value="C:U2-type spliceosomal complex"/>
    <property type="evidence" value="ECO:0007669"/>
    <property type="project" value="TreeGrafter"/>
</dbReference>
<keyword evidence="11" id="KW-0832">Ubl conjugation</keyword>
<dbReference type="GO" id="GO:0003723">
    <property type="term" value="F:RNA binding"/>
    <property type="evidence" value="ECO:0007669"/>
    <property type="project" value="UniProtKB-UniRule"/>
</dbReference>
<dbReference type="InterPro" id="IPR035979">
    <property type="entry name" value="RBD_domain_sf"/>
</dbReference>
<feature type="compositionally biased region" description="Basic and acidic residues" evidence="23">
    <location>
        <begin position="39"/>
        <end position="48"/>
    </location>
</feature>
<dbReference type="PANTHER" id="PTHR15608">
    <property type="entry name" value="SPLICING FACTOR U2AF-ASSOCIATED PROTEIN 2"/>
    <property type="match status" value="1"/>
</dbReference>
<evidence type="ECO:0000256" key="10">
    <source>
        <dbReference type="ARBA" id="ARBA00022763"/>
    </source>
</evidence>
<comment type="subcellular location">
    <subcellularLocation>
        <location evidence="2">Chromosome</location>
    </subcellularLocation>
    <subcellularLocation>
        <location evidence="1">Nucleus</location>
    </subcellularLocation>
</comment>
<evidence type="ECO:0000313" key="25">
    <source>
        <dbReference type="EMBL" id="JAN94974.1"/>
    </source>
</evidence>
<evidence type="ECO:0000256" key="23">
    <source>
        <dbReference type="SAM" id="MobiDB-lite"/>
    </source>
</evidence>
<keyword evidence="6" id="KW-0597">Phosphoprotein</keyword>
<dbReference type="InterPro" id="IPR012677">
    <property type="entry name" value="Nucleotide-bd_a/b_plait_sf"/>
</dbReference>
<evidence type="ECO:0000256" key="6">
    <source>
        <dbReference type="ARBA" id="ARBA00022553"/>
    </source>
</evidence>
<dbReference type="SUPFAM" id="SSF54928">
    <property type="entry name" value="RNA-binding domain, RBD"/>
    <property type="match status" value="2"/>
</dbReference>